<evidence type="ECO:0000313" key="4">
    <source>
        <dbReference type="Proteomes" id="UP000186385"/>
    </source>
</evidence>
<dbReference type="OrthoDB" id="9764596at2"/>
<dbReference type="RefSeq" id="WP_045849317.1">
    <property type="nucleotide sequence ID" value="NZ_FTLX01000002.1"/>
</dbReference>
<evidence type="ECO:0000313" key="3">
    <source>
        <dbReference type="EMBL" id="SIQ27775.1"/>
    </source>
</evidence>
<dbReference type="Pfam" id="PF13347">
    <property type="entry name" value="MFS_2"/>
    <property type="match status" value="1"/>
</dbReference>
<dbReference type="PANTHER" id="PTHR11328">
    <property type="entry name" value="MAJOR FACILITATOR SUPERFAMILY DOMAIN-CONTAINING PROTEIN"/>
    <property type="match status" value="1"/>
</dbReference>
<dbReference type="InterPro" id="IPR036259">
    <property type="entry name" value="MFS_trans_sf"/>
</dbReference>
<dbReference type="Gene3D" id="1.20.1250.20">
    <property type="entry name" value="MFS general substrate transporter like domains"/>
    <property type="match status" value="1"/>
</dbReference>
<protein>
    <submittedName>
        <fullName evidence="2">Glucuronide permease</fullName>
    </submittedName>
    <submittedName>
        <fullName evidence="3">Na+/melibiose symporter</fullName>
    </submittedName>
</protein>
<proteinExistence type="predicted"/>
<dbReference type="EMBL" id="MWSK01000002">
    <property type="protein sequence ID" value="OXS79050.1"/>
    <property type="molecule type" value="Genomic_DNA"/>
</dbReference>
<dbReference type="STRING" id="1017273.SAMN05443094_102117"/>
<dbReference type="InterPro" id="IPR039672">
    <property type="entry name" value="MFS_2"/>
</dbReference>
<evidence type="ECO:0000256" key="1">
    <source>
        <dbReference type="SAM" id="Phobius"/>
    </source>
</evidence>
<keyword evidence="5" id="KW-1185">Reference proteome</keyword>
<reference evidence="3 4" key="1">
    <citation type="submission" date="2017-01" db="EMBL/GenBank/DDBJ databases">
        <authorList>
            <person name="Mah S.A."/>
            <person name="Swanson W.J."/>
            <person name="Moy G.W."/>
            <person name="Vacquier V.D."/>
        </authorList>
    </citation>
    <scope>NUCLEOTIDE SEQUENCE [LARGE SCALE GENOMIC DNA]</scope>
    <source>
        <strain evidence="3 4">NIO-1016</strain>
    </source>
</reference>
<reference evidence="5" key="2">
    <citation type="submission" date="2017-03" db="EMBL/GenBank/DDBJ databases">
        <title>Bacillus sp. V-88(T) DSM27956, whole genome shotgun sequencing project.</title>
        <authorList>
            <person name="Dastager S.G."/>
            <person name="Neurgaonkar P.S."/>
            <person name="Dharne M.S."/>
        </authorList>
    </citation>
    <scope>NUCLEOTIDE SEQUENCE [LARGE SCALE GENOMIC DNA]</scope>
    <source>
        <strain evidence="5">DSM 25145</strain>
    </source>
</reference>
<dbReference type="PANTHER" id="PTHR11328:SF24">
    <property type="entry name" value="MAJOR FACILITATOR SUPERFAMILY (MFS) PROFILE DOMAIN-CONTAINING PROTEIN"/>
    <property type="match status" value="1"/>
</dbReference>
<feature type="transmembrane region" description="Helical" evidence="1">
    <location>
        <begin position="408"/>
        <end position="430"/>
    </location>
</feature>
<dbReference type="GO" id="GO:0005886">
    <property type="term" value="C:plasma membrane"/>
    <property type="evidence" value="ECO:0007669"/>
    <property type="project" value="TreeGrafter"/>
</dbReference>
<sequence length="501" mass="55300">MSAVSNRTAEPSRNQFVNRSKLWQIGFFALNNTATNLYMFAMGFISYYATGIAGLTVVIISTLLTAMRIFDGITDPIIGYFIDKTESKFGKFRPFMILGNVILAVTVLLMFNITHALPEAWRLPFFILIYAVHIVGYTFQTACTKAAQTVLTNDPKQRPVFSAFDATFNTILFVGGQFLIASVLVPKHGGFTAGFFAEFNTIAIIASAVFTILAVIGIWEKDRLEYFGFAEKNVKTTFKDYWPVIRRNRPLQMLVIAAATDKLAGQVIRQPVVPVLFFGLIMGDYALSGTISLITVGPTLLLTFIGIGVARSRGLKMSFVGATWGALITYALLFLLLVIGTPTDISLSNWGFMTIAFLLLYILGNSFMGVTGNMVIPMIADTTDYESHITGRYIPGMIGTIFSFVDKLISSLATTIVGLILAVIGFKTAFPEVDTPLTPSLFWVGLFFMLGIPMLGWIASIIAMRFYELDDKRMAEIQEEIAGVKQILVDKKEISIPVDEK</sequence>
<feature type="transmembrane region" description="Helical" evidence="1">
    <location>
        <begin position="47"/>
        <end position="70"/>
    </location>
</feature>
<reference evidence="2" key="3">
    <citation type="submission" date="2017-03" db="EMBL/GenBank/DDBJ databases">
        <authorList>
            <person name="Dastager S.G."/>
            <person name="Neurgaonkar P.S."/>
            <person name="Dharne M.S."/>
        </authorList>
    </citation>
    <scope>NUCLEOTIDE SEQUENCE</scope>
    <source>
        <strain evidence="2">DSM 25145</strain>
    </source>
</reference>
<feature type="transmembrane region" description="Helical" evidence="1">
    <location>
        <begin position="123"/>
        <end position="140"/>
    </location>
</feature>
<feature type="transmembrane region" description="Helical" evidence="1">
    <location>
        <begin position="319"/>
        <end position="339"/>
    </location>
</feature>
<accession>A0A1N6RG22</accession>
<dbReference type="AlphaFoldDB" id="A0A1N6RG22"/>
<keyword evidence="1" id="KW-0472">Membrane</keyword>
<feature type="transmembrane region" description="Helical" evidence="1">
    <location>
        <begin position="90"/>
        <end position="111"/>
    </location>
</feature>
<dbReference type="Proteomes" id="UP000186385">
    <property type="component" value="Unassembled WGS sequence"/>
</dbReference>
<evidence type="ECO:0000313" key="2">
    <source>
        <dbReference type="EMBL" id="OXS79050.1"/>
    </source>
</evidence>
<dbReference type="Proteomes" id="UP000215545">
    <property type="component" value="Unassembled WGS sequence"/>
</dbReference>
<keyword evidence="1" id="KW-1133">Transmembrane helix</keyword>
<feature type="transmembrane region" description="Helical" evidence="1">
    <location>
        <begin position="160"/>
        <end position="185"/>
    </location>
</feature>
<dbReference type="EMBL" id="FTLX01000002">
    <property type="protein sequence ID" value="SIQ27775.1"/>
    <property type="molecule type" value="Genomic_DNA"/>
</dbReference>
<dbReference type="GO" id="GO:0008643">
    <property type="term" value="P:carbohydrate transport"/>
    <property type="evidence" value="ECO:0007669"/>
    <property type="project" value="InterPro"/>
</dbReference>
<feature type="transmembrane region" description="Helical" evidence="1">
    <location>
        <begin position="442"/>
        <end position="464"/>
    </location>
</feature>
<feature type="transmembrane region" description="Helical" evidence="1">
    <location>
        <begin position="197"/>
        <end position="219"/>
    </location>
</feature>
<name>A0A1N6RG22_9BACI</name>
<keyword evidence="1" id="KW-0812">Transmembrane</keyword>
<gene>
    <name evidence="2" type="ORF">B1B05_04535</name>
    <name evidence="3" type="ORF">SAMN05443094_102117</name>
</gene>
<dbReference type="GO" id="GO:0015293">
    <property type="term" value="F:symporter activity"/>
    <property type="evidence" value="ECO:0007669"/>
    <property type="project" value="InterPro"/>
</dbReference>
<evidence type="ECO:0000313" key="5">
    <source>
        <dbReference type="Proteomes" id="UP000215545"/>
    </source>
</evidence>
<feature type="transmembrane region" description="Helical" evidence="1">
    <location>
        <begin position="285"/>
        <end position="307"/>
    </location>
</feature>
<dbReference type="SUPFAM" id="SSF103473">
    <property type="entry name" value="MFS general substrate transporter"/>
    <property type="match status" value="1"/>
</dbReference>
<organism evidence="3 4">
    <name type="scientific">Domibacillus enclensis</name>
    <dbReference type="NCBI Taxonomy" id="1017273"/>
    <lineage>
        <taxon>Bacteria</taxon>
        <taxon>Bacillati</taxon>
        <taxon>Bacillota</taxon>
        <taxon>Bacilli</taxon>
        <taxon>Bacillales</taxon>
        <taxon>Bacillaceae</taxon>
        <taxon>Domibacillus</taxon>
    </lineage>
</organism>